<dbReference type="VEuPathDB" id="ToxoDB:EMWEY_00026140"/>
<reference evidence="2" key="2">
    <citation type="submission" date="2013-10" db="EMBL/GenBank/DDBJ databases">
        <authorList>
            <person name="Aslett M."/>
        </authorList>
    </citation>
    <scope>NUCLEOTIDE SEQUENCE [LARGE SCALE GENOMIC DNA]</scope>
    <source>
        <strain evidence="2">Weybridge</strain>
    </source>
</reference>
<dbReference type="EMBL" id="HG719159">
    <property type="protein sequence ID" value="CDJ56885.1"/>
    <property type="molecule type" value="Genomic_DNA"/>
</dbReference>
<reference evidence="2" key="1">
    <citation type="submission" date="2013-10" db="EMBL/GenBank/DDBJ databases">
        <title>Genomic analysis of the causative agents of coccidiosis in chickens.</title>
        <authorList>
            <person name="Reid A.J."/>
            <person name="Blake D."/>
            <person name="Billington K."/>
            <person name="Browne H."/>
            <person name="Dunn M."/>
            <person name="Hung S."/>
            <person name="Kawahara F."/>
            <person name="Miranda-Saavedra D."/>
            <person name="Mourier T."/>
            <person name="Nagra H."/>
            <person name="Otto T.D."/>
            <person name="Rawlings N."/>
            <person name="Sanchez A."/>
            <person name="Sanders M."/>
            <person name="Subramaniam C."/>
            <person name="Tay Y."/>
            <person name="Dear P."/>
            <person name="Doerig C."/>
            <person name="Gruber A."/>
            <person name="Parkinson J."/>
            <person name="Shirley M."/>
            <person name="Wan K.L."/>
            <person name="Berriman M."/>
            <person name="Tomley F."/>
            <person name="Pain A."/>
        </authorList>
    </citation>
    <scope>NUCLEOTIDE SEQUENCE [LARGE SCALE GENOMIC DNA]</scope>
    <source>
        <strain evidence="2">Weybridge</strain>
    </source>
</reference>
<dbReference type="GeneID" id="25336600"/>
<dbReference type="AlphaFoldDB" id="U6M5D3"/>
<accession>U6M5D3</accession>
<evidence type="ECO:0000313" key="3">
    <source>
        <dbReference type="Proteomes" id="UP000030763"/>
    </source>
</evidence>
<organism evidence="2 3">
    <name type="scientific">Eimeria maxima</name>
    <name type="common">Coccidian parasite</name>
    <dbReference type="NCBI Taxonomy" id="5804"/>
    <lineage>
        <taxon>Eukaryota</taxon>
        <taxon>Sar</taxon>
        <taxon>Alveolata</taxon>
        <taxon>Apicomplexa</taxon>
        <taxon>Conoidasida</taxon>
        <taxon>Coccidia</taxon>
        <taxon>Eucoccidiorida</taxon>
        <taxon>Eimeriorina</taxon>
        <taxon>Eimeriidae</taxon>
        <taxon>Eimeria</taxon>
    </lineage>
</organism>
<dbReference type="OrthoDB" id="347886at2759"/>
<keyword evidence="3" id="KW-1185">Reference proteome</keyword>
<dbReference type="Proteomes" id="UP000030763">
    <property type="component" value="Unassembled WGS sequence"/>
</dbReference>
<protein>
    <submittedName>
        <fullName evidence="2">Uncharacterized protein</fullName>
    </submittedName>
</protein>
<feature type="region of interest" description="Disordered" evidence="1">
    <location>
        <begin position="171"/>
        <end position="211"/>
    </location>
</feature>
<gene>
    <name evidence="2" type="ORF">EMWEY_00026140</name>
</gene>
<proteinExistence type="predicted"/>
<sequence length="211" mass="23709">MWSGGMKLIGDFLVGPVPYDLVVGLDWLTEHKAAWSFPSDELRALVEGQWIKLTLVRVSKGRSERVSDPLVRPKPPAERAYDLLARQIAEMPEEEAMALLRPQPTRHKSHTRKGLKVDIKALLQQARENTAQIQHPMQGLSSILALPVGEKPETPNPTEVGQGTWCCALLGTPKVPERDGDNRELGEQERLDDEEESPWPTATLEYSRFDE</sequence>
<feature type="compositionally biased region" description="Basic and acidic residues" evidence="1">
    <location>
        <begin position="175"/>
        <end position="189"/>
    </location>
</feature>
<dbReference type="RefSeq" id="XP_013333535.1">
    <property type="nucleotide sequence ID" value="XM_013478081.1"/>
</dbReference>
<name>U6M5D3_EIMMA</name>
<evidence type="ECO:0000313" key="2">
    <source>
        <dbReference type="EMBL" id="CDJ56885.1"/>
    </source>
</evidence>
<evidence type="ECO:0000256" key="1">
    <source>
        <dbReference type="SAM" id="MobiDB-lite"/>
    </source>
</evidence>